<evidence type="ECO:0000313" key="2">
    <source>
        <dbReference type="Proteomes" id="UP000276055"/>
    </source>
</evidence>
<name>A0A495FN44_9MICC</name>
<organism evidence="1 2">
    <name type="scientific">Arthrobacter oryzae</name>
    <dbReference type="NCBI Taxonomy" id="409290"/>
    <lineage>
        <taxon>Bacteria</taxon>
        <taxon>Bacillati</taxon>
        <taxon>Actinomycetota</taxon>
        <taxon>Actinomycetes</taxon>
        <taxon>Micrococcales</taxon>
        <taxon>Micrococcaceae</taxon>
        <taxon>Arthrobacter</taxon>
    </lineage>
</organism>
<evidence type="ECO:0000313" key="1">
    <source>
        <dbReference type="EMBL" id="RKR30151.1"/>
    </source>
</evidence>
<protein>
    <submittedName>
        <fullName evidence="1">Streptomycin 6-kinase</fullName>
    </submittedName>
</protein>
<dbReference type="GO" id="GO:0019748">
    <property type="term" value="P:secondary metabolic process"/>
    <property type="evidence" value="ECO:0007669"/>
    <property type="project" value="InterPro"/>
</dbReference>
<dbReference type="GO" id="GO:0016301">
    <property type="term" value="F:kinase activity"/>
    <property type="evidence" value="ECO:0007669"/>
    <property type="project" value="UniProtKB-KW"/>
</dbReference>
<dbReference type="GO" id="GO:0016773">
    <property type="term" value="F:phosphotransferase activity, alcohol group as acceptor"/>
    <property type="evidence" value="ECO:0007669"/>
    <property type="project" value="InterPro"/>
</dbReference>
<dbReference type="SUPFAM" id="SSF56112">
    <property type="entry name" value="Protein kinase-like (PK-like)"/>
    <property type="match status" value="1"/>
</dbReference>
<dbReference type="InterPro" id="IPR011009">
    <property type="entry name" value="Kinase-like_dom_sf"/>
</dbReference>
<gene>
    <name evidence="1" type="ORF">C8D78_0470</name>
</gene>
<proteinExistence type="predicted"/>
<dbReference type="Proteomes" id="UP000276055">
    <property type="component" value="Unassembled WGS sequence"/>
</dbReference>
<dbReference type="AlphaFoldDB" id="A0A495FN44"/>
<dbReference type="InterPro" id="IPR006748">
    <property type="entry name" value="NH2Glyco/OHUrea_AB-resist_kin"/>
</dbReference>
<dbReference type="OrthoDB" id="3638028at2"/>
<dbReference type="EMBL" id="RBIR01000001">
    <property type="protein sequence ID" value="RKR30151.1"/>
    <property type="molecule type" value="Genomic_DNA"/>
</dbReference>
<comment type="caution">
    <text evidence="1">The sequence shown here is derived from an EMBL/GenBank/DDBJ whole genome shotgun (WGS) entry which is preliminary data.</text>
</comment>
<keyword evidence="1" id="KW-0418">Kinase</keyword>
<dbReference type="Pfam" id="PF04655">
    <property type="entry name" value="APH_6_hur"/>
    <property type="match status" value="1"/>
</dbReference>
<accession>A0A495FN44</accession>
<dbReference type="RefSeq" id="WP_120950247.1">
    <property type="nucleotide sequence ID" value="NZ_RBIR01000001.1"/>
</dbReference>
<reference evidence="1 2" key="1">
    <citation type="submission" date="2018-10" db="EMBL/GenBank/DDBJ databases">
        <title>Genomic Encyclopedia of Type Strains, Phase IV (KMG-IV): sequencing the most valuable type-strain genomes for metagenomic binning, comparative biology and taxonomic classification.</title>
        <authorList>
            <person name="Goeker M."/>
        </authorList>
    </citation>
    <scope>NUCLEOTIDE SEQUENCE [LARGE SCALE GENOMIC DNA]</scope>
    <source>
        <strain evidence="1 2">DSM 25586</strain>
    </source>
</reference>
<keyword evidence="1" id="KW-0808">Transferase</keyword>
<sequence length="297" mass="31842">MTQAALPAAARGRLLDRFGPAAAAWIDDVGPTVGALCQEWGLDPRSVHAGGTGAVVECVSITDGSRYALKLSPDPTITKQEAAALRYWADAPAVVNLVNADATGGAILLEWLPDAAGLADAAWGIADVAGIIGDLYLPRGTPPADVPAARERLEFVFELWDRRRHALPNPPVGDAVWRRSREAALDMANEGATLLHGDLHPGNILRVGDRRRTVTIDPRPCIGDPAMDLTDLAMSGADSEAAIRSRCRQLADFAEPIDADRLWLWCRNFAPIMAVSLARRTAKTAEVTLMRHLAGIR</sequence>
<dbReference type="Gene3D" id="1.10.510.10">
    <property type="entry name" value="Transferase(Phosphotransferase) domain 1"/>
    <property type="match status" value="1"/>
</dbReference>